<keyword evidence="7" id="KW-0626">Porin</keyword>
<dbReference type="InterPro" id="IPR050330">
    <property type="entry name" value="Bact_OuterMem_StrucFunc"/>
</dbReference>
<protein>
    <submittedName>
        <fullName evidence="12">Outer membrane protein P.III</fullName>
    </submittedName>
</protein>
<keyword evidence="3" id="KW-0813">Transport</keyword>
<keyword evidence="8 10" id="KW-0472">Membrane</keyword>
<dbReference type="SUPFAM" id="SSF103088">
    <property type="entry name" value="OmpA-like"/>
    <property type="match status" value="1"/>
</dbReference>
<evidence type="ECO:0000256" key="8">
    <source>
        <dbReference type="ARBA" id="ARBA00023136"/>
    </source>
</evidence>
<sequence length="232" mass="25731">MYGRLGAAYWDVDKKQNLTLKGKGMSPLGEVGVNYQLTQNVFLNAGYQYISQIGDAQMGEYGSHSIITGISYRFGGEDNTVVTAIEPVVLVEPGEELVQQEEELIVLPPPVAHVEVMESVLLTSAEFGFDKVTMSQDNAPRLTDAVQLLNTYPQARVEVIGYSDPRGSSVYNQKLSTKRAEFMVSLLEQNGIAASRIDVRGGGKSNYRPMHPRKSMQKADVWIFNYCHSSMR</sequence>
<dbReference type="InterPro" id="IPR006664">
    <property type="entry name" value="OMP_bac"/>
</dbReference>
<dbReference type="GO" id="GO:0006811">
    <property type="term" value="P:monoatomic ion transport"/>
    <property type="evidence" value="ECO:0007669"/>
    <property type="project" value="UniProtKB-KW"/>
</dbReference>
<dbReference type="GO" id="GO:0009279">
    <property type="term" value="C:cell outer membrane"/>
    <property type="evidence" value="ECO:0007669"/>
    <property type="project" value="UniProtKB-SubCell"/>
</dbReference>
<keyword evidence="9" id="KW-0998">Cell outer membrane</keyword>
<keyword evidence="6" id="KW-0406">Ion transport</keyword>
<keyword evidence="4" id="KW-1134">Transmembrane beta strand</keyword>
<dbReference type="Gene3D" id="2.40.160.20">
    <property type="match status" value="1"/>
</dbReference>
<dbReference type="Proteomes" id="UP000095131">
    <property type="component" value="Unassembled WGS sequence"/>
</dbReference>
<evidence type="ECO:0000256" key="10">
    <source>
        <dbReference type="PROSITE-ProRule" id="PRU00473"/>
    </source>
</evidence>
<feature type="domain" description="OmpA-like" evidence="11">
    <location>
        <begin position="116"/>
        <end position="232"/>
    </location>
</feature>
<dbReference type="GO" id="GO:0046930">
    <property type="term" value="C:pore complex"/>
    <property type="evidence" value="ECO:0007669"/>
    <property type="project" value="UniProtKB-KW"/>
</dbReference>
<evidence type="ECO:0000256" key="3">
    <source>
        <dbReference type="ARBA" id="ARBA00022448"/>
    </source>
</evidence>
<dbReference type="Gene3D" id="3.30.1330.60">
    <property type="entry name" value="OmpA-like domain"/>
    <property type="match status" value="1"/>
</dbReference>
<evidence type="ECO:0000313" key="12">
    <source>
        <dbReference type="EMBL" id="ODS11159.1"/>
    </source>
</evidence>
<name>A0A1E3WN03_9VIBR</name>
<dbReference type="InterPro" id="IPR011250">
    <property type="entry name" value="OMP/PagP_B-barrel"/>
</dbReference>
<dbReference type="OrthoDB" id="9805832at2"/>
<dbReference type="PROSITE" id="PS51123">
    <property type="entry name" value="OMPA_2"/>
    <property type="match status" value="1"/>
</dbReference>
<dbReference type="Pfam" id="PF00691">
    <property type="entry name" value="OmpA"/>
    <property type="match status" value="1"/>
</dbReference>
<dbReference type="InterPro" id="IPR006665">
    <property type="entry name" value="OmpA-like"/>
</dbReference>
<dbReference type="EMBL" id="MDCJ01000002">
    <property type="protein sequence ID" value="ODS11159.1"/>
    <property type="molecule type" value="Genomic_DNA"/>
</dbReference>
<proteinExistence type="inferred from homology"/>
<dbReference type="RefSeq" id="WP_083239599.1">
    <property type="nucleotide sequence ID" value="NZ_MDCJ01000002.1"/>
</dbReference>
<accession>A0A1E3WN03</accession>
<comment type="caution">
    <text evidence="12">The sequence shown here is derived from an EMBL/GenBank/DDBJ whole genome shotgun (WGS) entry which is preliminary data.</text>
</comment>
<dbReference type="CDD" id="cd07185">
    <property type="entry name" value="OmpA_C-like"/>
    <property type="match status" value="1"/>
</dbReference>
<evidence type="ECO:0000256" key="4">
    <source>
        <dbReference type="ARBA" id="ARBA00022452"/>
    </source>
</evidence>
<dbReference type="SUPFAM" id="SSF56925">
    <property type="entry name" value="OMPA-like"/>
    <property type="match status" value="1"/>
</dbReference>
<gene>
    <name evidence="12" type="ORF">VSF3289_01424</name>
</gene>
<dbReference type="AlphaFoldDB" id="A0A1E3WN03"/>
<dbReference type="PANTHER" id="PTHR30329:SF21">
    <property type="entry name" value="LIPOPROTEIN YIAD-RELATED"/>
    <property type="match status" value="1"/>
</dbReference>
<evidence type="ECO:0000256" key="5">
    <source>
        <dbReference type="ARBA" id="ARBA00022692"/>
    </source>
</evidence>
<dbReference type="PRINTS" id="PR01021">
    <property type="entry name" value="OMPADOMAIN"/>
</dbReference>
<evidence type="ECO:0000256" key="1">
    <source>
        <dbReference type="ARBA" id="ARBA00004571"/>
    </source>
</evidence>
<evidence type="ECO:0000313" key="13">
    <source>
        <dbReference type="Proteomes" id="UP000095131"/>
    </source>
</evidence>
<reference evidence="12 13" key="1">
    <citation type="submission" date="2016-08" db="EMBL/GenBank/DDBJ databases">
        <title>Genome sequencing of Vibrio scophthalmi strain FP3289, an isolated from Paralichthys olivaceus.</title>
        <authorList>
            <person name="Han H.-J."/>
        </authorList>
    </citation>
    <scope>NUCLEOTIDE SEQUENCE [LARGE SCALE GENOMIC DNA]</scope>
    <source>
        <strain evidence="12 13">FP3289</strain>
    </source>
</reference>
<dbReference type="InterPro" id="IPR036737">
    <property type="entry name" value="OmpA-like_sf"/>
</dbReference>
<comment type="subcellular location">
    <subcellularLocation>
        <location evidence="1">Cell outer membrane</location>
        <topology evidence="1">Multi-pass membrane protein</topology>
    </subcellularLocation>
</comment>
<keyword evidence="5" id="KW-0812">Transmembrane</keyword>
<comment type="similarity">
    <text evidence="2">Belongs to the outer membrane OOP (TC 1.B.6) superfamily. OmpA family.</text>
</comment>
<dbReference type="InterPro" id="IPR000498">
    <property type="entry name" value="OmpA-like_TM_dom"/>
</dbReference>
<evidence type="ECO:0000256" key="7">
    <source>
        <dbReference type="ARBA" id="ARBA00023114"/>
    </source>
</evidence>
<dbReference type="GO" id="GO:0015288">
    <property type="term" value="F:porin activity"/>
    <property type="evidence" value="ECO:0007669"/>
    <property type="project" value="UniProtKB-KW"/>
</dbReference>
<evidence type="ECO:0000256" key="6">
    <source>
        <dbReference type="ARBA" id="ARBA00023065"/>
    </source>
</evidence>
<dbReference type="Pfam" id="PF01389">
    <property type="entry name" value="OmpA_membrane"/>
    <property type="match status" value="1"/>
</dbReference>
<evidence type="ECO:0000256" key="2">
    <source>
        <dbReference type="ARBA" id="ARBA00005710"/>
    </source>
</evidence>
<evidence type="ECO:0000259" key="11">
    <source>
        <dbReference type="PROSITE" id="PS51123"/>
    </source>
</evidence>
<organism evidence="12 13">
    <name type="scientific">Vibrio scophthalmi</name>
    <dbReference type="NCBI Taxonomy" id="45658"/>
    <lineage>
        <taxon>Bacteria</taxon>
        <taxon>Pseudomonadati</taxon>
        <taxon>Pseudomonadota</taxon>
        <taxon>Gammaproteobacteria</taxon>
        <taxon>Vibrionales</taxon>
        <taxon>Vibrionaceae</taxon>
        <taxon>Vibrio</taxon>
    </lineage>
</organism>
<dbReference type="PANTHER" id="PTHR30329">
    <property type="entry name" value="STATOR ELEMENT OF FLAGELLAR MOTOR COMPLEX"/>
    <property type="match status" value="1"/>
</dbReference>
<evidence type="ECO:0000256" key="9">
    <source>
        <dbReference type="ARBA" id="ARBA00023237"/>
    </source>
</evidence>